<name>A0AAD3SLS9_NEPGR</name>
<organism evidence="2 3">
    <name type="scientific">Nepenthes gracilis</name>
    <name type="common">Slender pitcher plant</name>
    <dbReference type="NCBI Taxonomy" id="150966"/>
    <lineage>
        <taxon>Eukaryota</taxon>
        <taxon>Viridiplantae</taxon>
        <taxon>Streptophyta</taxon>
        <taxon>Embryophyta</taxon>
        <taxon>Tracheophyta</taxon>
        <taxon>Spermatophyta</taxon>
        <taxon>Magnoliopsida</taxon>
        <taxon>eudicotyledons</taxon>
        <taxon>Gunneridae</taxon>
        <taxon>Pentapetalae</taxon>
        <taxon>Caryophyllales</taxon>
        <taxon>Nepenthaceae</taxon>
        <taxon>Nepenthes</taxon>
    </lineage>
</organism>
<comment type="caution">
    <text evidence="2">The sequence shown here is derived from an EMBL/GenBank/DDBJ whole genome shotgun (WGS) entry which is preliminary data.</text>
</comment>
<proteinExistence type="predicted"/>
<dbReference type="Proteomes" id="UP001279734">
    <property type="component" value="Unassembled WGS sequence"/>
</dbReference>
<protein>
    <submittedName>
        <fullName evidence="2">Uncharacterized protein</fullName>
    </submittedName>
</protein>
<accession>A0AAD3SLS9</accession>
<feature type="region of interest" description="Disordered" evidence="1">
    <location>
        <begin position="1"/>
        <end position="22"/>
    </location>
</feature>
<gene>
    <name evidence="2" type="ORF">Nepgr_014762</name>
</gene>
<keyword evidence="3" id="KW-1185">Reference proteome</keyword>
<dbReference type="EMBL" id="BSYO01000012">
    <property type="protein sequence ID" value="GMH12921.1"/>
    <property type="molecule type" value="Genomic_DNA"/>
</dbReference>
<evidence type="ECO:0000256" key="1">
    <source>
        <dbReference type="SAM" id="MobiDB-lite"/>
    </source>
</evidence>
<sequence>MRPVELTHNHHRNDTPQPKLPNLLWSNIPKNHVTLDPQRSLAPKARCSSTSGASSARALDVLSASPSPSSFLSSYASEIFQVELPDSVEDAGVSQGELDGLTHLPVHLVAEILSDGLASPAQSPNGSFPCKSGSSVACGSEAGAAPLISSSSPCQCHLSSSSNLLGVPPESVSPDPMWGYSILPGPSTCCSVVGVAPAGHTGIANNAVYVSLDSADAGMLLNLKLD</sequence>
<reference evidence="2" key="1">
    <citation type="submission" date="2023-05" db="EMBL/GenBank/DDBJ databases">
        <title>Nepenthes gracilis genome sequencing.</title>
        <authorList>
            <person name="Fukushima K."/>
        </authorList>
    </citation>
    <scope>NUCLEOTIDE SEQUENCE</scope>
    <source>
        <strain evidence="2">SING2019-196</strain>
    </source>
</reference>
<dbReference type="AlphaFoldDB" id="A0AAD3SLS9"/>
<evidence type="ECO:0000313" key="3">
    <source>
        <dbReference type="Proteomes" id="UP001279734"/>
    </source>
</evidence>
<feature type="compositionally biased region" description="Basic and acidic residues" evidence="1">
    <location>
        <begin position="1"/>
        <end position="14"/>
    </location>
</feature>
<evidence type="ECO:0000313" key="2">
    <source>
        <dbReference type="EMBL" id="GMH12921.1"/>
    </source>
</evidence>